<reference evidence="3 4" key="1">
    <citation type="submission" date="2019-07" db="EMBL/GenBank/DDBJ databases">
        <title>Whole genome shotgun sequence of Enterococcus thailandicus NBRC 101867.</title>
        <authorList>
            <person name="Hosoyama A."/>
            <person name="Uohara A."/>
            <person name="Ohji S."/>
            <person name="Ichikawa N."/>
        </authorList>
    </citation>
    <scope>NUCLEOTIDE SEQUENCE [LARGE SCALE GENOMIC DNA]</scope>
    <source>
        <strain evidence="3 4">NBRC 101867</strain>
    </source>
</reference>
<evidence type="ECO:0000313" key="3">
    <source>
        <dbReference type="EMBL" id="GEK37897.1"/>
    </source>
</evidence>
<proteinExistence type="predicted"/>
<dbReference type="AlphaFoldDB" id="A0A510WG33"/>
<dbReference type="Gene3D" id="2.60.120.860">
    <property type="match status" value="1"/>
</dbReference>
<gene>
    <name evidence="3" type="ORF">ETH01_21840</name>
</gene>
<evidence type="ECO:0000313" key="4">
    <source>
        <dbReference type="Proteomes" id="UP000321361"/>
    </source>
</evidence>
<name>A0A510WG33_ENTTH</name>
<comment type="caution">
    <text evidence="3">The sequence shown here is derived from an EMBL/GenBank/DDBJ whole genome shotgun (WGS) entry which is preliminary data.</text>
</comment>
<organism evidence="3 4">
    <name type="scientific">Enterococcus thailandicus</name>
    <dbReference type="NCBI Taxonomy" id="417368"/>
    <lineage>
        <taxon>Bacteria</taxon>
        <taxon>Bacillati</taxon>
        <taxon>Bacillota</taxon>
        <taxon>Bacilli</taxon>
        <taxon>Lactobacillales</taxon>
        <taxon>Enterococcaceae</taxon>
        <taxon>Enterococcus</taxon>
    </lineage>
</organism>
<dbReference type="Proteomes" id="UP000321361">
    <property type="component" value="Unassembled WGS sequence"/>
</dbReference>
<dbReference type="Pfam" id="PF22768">
    <property type="entry name" value="SPP1_Dit"/>
    <property type="match status" value="1"/>
</dbReference>
<sequence>MEEWKNKLYSFKDTVMSWHMFEQFLPTSAMSYDGVFLEELIEGYQTLKVEGREMLSAEIEQQAIQVGAIVMNQTLPVRELKITYKLEDRNPETLQFKFKTLLNHLYRSNDVEIRFYDELDYYYYGRYTSAETVSGESNSVISSFTILCVDPLKYTKEFVTDGYVGIPTFFPVTPRKIEAVLSNNQSITITNGKQTISISDAPIQIGDKIVFQFAEQRVLVNGADWTPIIDLDSDFENFCLEQGQEIKSSNGTLKIYYRGATI</sequence>
<dbReference type="OrthoDB" id="3078561at2"/>
<evidence type="ECO:0000259" key="1">
    <source>
        <dbReference type="Pfam" id="PF05709"/>
    </source>
</evidence>
<dbReference type="InterPro" id="IPR054738">
    <property type="entry name" value="Siphovirus-type_tail_C"/>
</dbReference>
<dbReference type="NCBIfam" id="TIGR01633">
    <property type="entry name" value="phi3626_gp14_N"/>
    <property type="match status" value="1"/>
</dbReference>
<dbReference type="EMBL" id="BJUG01000013">
    <property type="protein sequence ID" value="GEK37897.1"/>
    <property type="molecule type" value="Genomic_DNA"/>
</dbReference>
<dbReference type="RefSeq" id="WP_071869066.1">
    <property type="nucleotide sequence ID" value="NZ_BJUG01000013.1"/>
</dbReference>
<evidence type="ECO:0000259" key="2">
    <source>
        <dbReference type="Pfam" id="PF22768"/>
    </source>
</evidence>
<evidence type="ECO:0008006" key="5">
    <source>
        <dbReference type="Google" id="ProtNLM"/>
    </source>
</evidence>
<dbReference type="InterPro" id="IPR008841">
    <property type="entry name" value="Siphovirus-type_tail_N"/>
</dbReference>
<feature type="domain" description="Siphovirus-type tail component C-terminal" evidence="2">
    <location>
        <begin position="174"/>
        <end position="258"/>
    </location>
</feature>
<accession>A0A510WG33</accession>
<feature type="domain" description="Siphovirus-type tail component RIFT-related" evidence="1">
    <location>
        <begin position="58"/>
        <end position="146"/>
    </location>
</feature>
<dbReference type="InterPro" id="IPR006520">
    <property type="entry name" value="Dit_BPSPP_N"/>
</dbReference>
<dbReference type="Gene3D" id="2.40.30.200">
    <property type="match status" value="1"/>
</dbReference>
<protein>
    <recommendedName>
        <fullName evidence="5">Phage tail protein</fullName>
    </recommendedName>
</protein>
<dbReference type="Pfam" id="PF05709">
    <property type="entry name" value="Sipho_tail"/>
    <property type="match status" value="1"/>
</dbReference>